<dbReference type="GO" id="GO:0051301">
    <property type="term" value="P:cell division"/>
    <property type="evidence" value="ECO:0007669"/>
    <property type="project" value="UniProtKB-KW"/>
</dbReference>
<protein>
    <recommendedName>
        <fullName evidence="7">DOC domain-containing protein</fullName>
    </recommendedName>
</protein>
<evidence type="ECO:0000256" key="2">
    <source>
        <dbReference type="ARBA" id="ARBA00022618"/>
    </source>
</evidence>
<dbReference type="EMBL" id="NIDF01000013">
    <property type="protein sequence ID" value="TYJ57375.1"/>
    <property type="molecule type" value="Genomic_DNA"/>
</dbReference>
<feature type="domain" description="DOC" evidence="7">
    <location>
        <begin position="15"/>
        <end position="208"/>
    </location>
</feature>
<dbReference type="InterPro" id="IPR016901">
    <property type="entry name" value="APC10/Doc1"/>
</dbReference>
<sequence length="952" mass="104163">MPPPVTPPSPTQSVMDASSQISEEDHDAGVNSLMNRTEIGYLAHWSVSSHKYGFGVDNLRDGNDSTFWQSEGAQPHTIDLAFSRRVDISAIGLHMSHPRDDSYTPSKIGVRAGTGVHDLQEVRYMEFTQPDGWHLIPLRPMEMSGEGSEKEGPPIPCHFLRIVIFANHLNGKDTHVRGLRVFGPPGSKETTHQEPLPAGLVGNGDDPDEGKMLLQLGHDGLKHSLPSLALVPWRPPTHQATLATSPSFNLSGPLGSVRERSDQDGQTSRLDDAPTFILNRLFGQLVASPLEIRSWIYYPSQLIDDFIDKAERLAMPHAAHDTPMPTCTLTITDPPNRSKKRKLGQADDTPGGLEEERTKTRPSDSWALIKRPKLTVALIPKGRYRPPAKPPRLRSSHLTLPPASSIDHLPYVTDNRSYWESMIRNQALGSHLPTWPRPPSCFLHPGASPTLSLPHLTSPPQTSFTLGYRSDRLITYSTHWHQTSPLEREAGGVIGSAVTSPTSNRATDDIPQLSTDSAGPDRQEQTSFTDDDHRMAPMDDYDPLYDTFPDYQTPPSSDALSNYLPAQLPPAVPGSQSSVHRVGDQIDEDVVEPNNERQNVDNDQEGEGLGAGQWRVGKTPGHQGSHSRSVKASTGREDGGFNAGHKRSLSQSIAGAATRVLKKPFRPPSRVVLQKTTPAPSSPLSDSSTCQPSTPSSSERTVVTDTPTRGIKNTPSATRIRSAKLARPFRTPLRSSRSNAPSPVTVAQAAPSSPYNPGPPQTGQAALTALQNEVLMLKKAIRYDAEDSAGRLQELIVMWRSAGREMVEKLYDLIPRPDPGTSDNPYISNPTPSGYWQESSASNGLSSEQEEILAKAPRNKDGDPVDADGNLLIPDVGDQDMGALMKEIESSTLYGEQVKGNGRFHEKEETPMCDRRDSIAEEPTVWNYGTVLRGLGVDPPLFGWNTEAEDWD</sequence>
<evidence type="ECO:0000313" key="9">
    <source>
        <dbReference type="Proteomes" id="UP000322245"/>
    </source>
</evidence>
<evidence type="ECO:0000259" key="7">
    <source>
        <dbReference type="PROSITE" id="PS51284"/>
    </source>
</evidence>
<dbReference type="PROSITE" id="PS51284">
    <property type="entry name" value="DOC"/>
    <property type="match status" value="1"/>
</dbReference>
<reference evidence="8 9" key="1">
    <citation type="submission" date="2017-05" db="EMBL/GenBank/DDBJ databases">
        <title>The Genome Sequence of Tsuchiyaea wingfieldii DSM 27421.</title>
        <authorList>
            <person name="Cuomo C."/>
            <person name="Passer A."/>
            <person name="Billmyre B."/>
            <person name="Heitman J."/>
        </authorList>
    </citation>
    <scope>NUCLEOTIDE SEQUENCE [LARGE SCALE GENOMIC DNA]</scope>
    <source>
        <strain evidence="8 9">DSM 27421</strain>
    </source>
</reference>
<evidence type="ECO:0000256" key="1">
    <source>
        <dbReference type="ARBA" id="ARBA00006762"/>
    </source>
</evidence>
<organism evidence="8 9">
    <name type="scientific">Cryptococcus floricola</name>
    <dbReference type="NCBI Taxonomy" id="2591691"/>
    <lineage>
        <taxon>Eukaryota</taxon>
        <taxon>Fungi</taxon>
        <taxon>Dikarya</taxon>
        <taxon>Basidiomycota</taxon>
        <taxon>Agaricomycotina</taxon>
        <taxon>Tremellomycetes</taxon>
        <taxon>Tremellales</taxon>
        <taxon>Cryptococcaceae</taxon>
        <taxon>Cryptococcus</taxon>
    </lineage>
</organism>
<dbReference type="PANTHER" id="PTHR12936:SF0">
    <property type="entry name" value="ANAPHASE-PROMOTING COMPLEX SUBUNIT 10"/>
    <property type="match status" value="1"/>
</dbReference>
<feature type="compositionally biased region" description="Basic and acidic residues" evidence="6">
    <location>
        <begin position="519"/>
        <end position="537"/>
    </location>
</feature>
<feature type="compositionally biased region" description="Pro residues" evidence="6">
    <location>
        <begin position="1"/>
        <end position="10"/>
    </location>
</feature>
<feature type="compositionally biased region" description="Polar residues" evidence="6">
    <location>
        <begin position="622"/>
        <end position="632"/>
    </location>
</feature>
<feature type="region of interest" description="Disordered" evidence="6">
    <location>
        <begin position="241"/>
        <end position="270"/>
    </location>
</feature>
<dbReference type="Proteomes" id="UP000322245">
    <property type="component" value="Unassembled WGS sequence"/>
</dbReference>
<dbReference type="GO" id="GO:0070979">
    <property type="term" value="P:protein K11-linked ubiquitination"/>
    <property type="evidence" value="ECO:0007669"/>
    <property type="project" value="TreeGrafter"/>
</dbReference>
<feature type="region of interest" description="Disordered" evidence="6">
    <location>
        <begin position="815"/>
        <end position="850"/>
    </location>
</feature>
<feature type="compositionally biased region" description="Polar residues" evidence="6">
    <location>
        <begin position="699"/>
        <end position="719"/>
    </location>
</feature>
<dbReference type="GO" id="GO:0005680">
    <property type="term" value="C:anaphase-promoting complex"/>
    <property type="evidence" value="ECO:0007669"/>
    <property type="project" value="InterPro"/>
</dbReference>
<evidence type="ECO:0000256" key="6">
    <source>
        <dbReference type="SAM" id="MobiDB-lite"/>
    </source>
</evidence>
<dbReference type="CDD" id="cd08366">
    <property type="entry name" value="APC10"/>
    <property type="match status" value="1"/>
</dbReference>
<gene>
    <name evidence="8" type="ORF">B9479_001914</name>
</gene>
<name>A0A5D3B159_9TREE</name>
<feature type="compositionally biased region" description="Polar residues" evidence="6">
    <location>
        <begin position="325"/>
        <end position="335"/>
    </location>
</feature>
<keyword evidence="3" id="KW-0498">Mitosis</keyword>
<dbReference type="PANTHER" id="PTHR12936">
    <property type="entry name" value="ANAPHASE-PROMOTING COMPLEX 10"/>
    <property type="match status" value="1"/>
</dbReference>
<feature type="compositionally biased region" description="Polar residues" evidence="6">
    <location>
        <begin position="674"/>
        <end position="684"/>
    </location>
</feature>
<comment type="similarity">
    <text evidence="1">Belongs to the APC10 family.</text>
</comment>
<evidence type="ECO:0000256" key="4">
    <source>
        <dbReference type="ARBA" id="ARBA00022786"/>
    </source>
</evidence>
<keyword evidence="4" id="KW-0833">Ubl conjugation pathway</keyword>
<feature type="compositionally biased region" description="Polar residues" evidence="6">
    <location>
        <begin position="821"/>
        <end position="847"/>
    </location>
</feature>
<accession>A0A5D3B159</accession>
<feature type="region of interest" description="Disordered" evidence="6">
    <location>
        <begin position="1"/>
        <end position="25"/>
    </location>
</feature>
<dbReference type="SUPFAM" id="SSF49785">
    <property type="entry name" value="Galactose-binding domain-like"/>
    <property type="match status" value="1"/>
</dbReference>
<keyword evidence="2" id="KW-0132">Cell division</keyword>
<dbReference type="AlphaFoldDB" id="A0A5D3B159"/>
<feature type="region of interest" description="Disordered" evidence="6">
    <location>
        <begin position="487"/>
        <end position="764"/>
    </location>
</feature>
<dbReference type="Gene3D" id="6.10.140.1020">
    <property type="match status" value="1"/>
</dbReference>
<dbReference type="SMART" id="SM01337">
    <property type="entry name" value="APC10"/>
    <property type="match status" value="1"/>
</dbReference>
<dbReference type="InterPro" id="IPR004939">
    <property type="entry name" value="APC_su10/DOC_dom"/>
</dbReference>
<evidence type="ECO:0000256" key="3">
    <source>
        <dbReference type="ARBA" id="ARBA00022776"/>
    </source>
</evidence>
<proteinExistence type="inferred from homology"/>
<feature type="compositionally biased region" description="Low complexity" evidence="6">
    <location>
        <begin position="685"/>
        <end position="698"/>
    </location>
</feature>
<dbReference type="Gene3D" id="2.60.120.260">
    <property type="entry name" value="Galactose-binding domain-like"/>
    <property type="match status" value="1"/>
</dbReference>
<evidence type="ECO:0000313" key="8">
    <source>
        <dbReference type="EMBL" id="TYJ57375.1"/>
    </source>
</evidence>
<feature type="compositionally biased region" description="Polar residues" evidence="6">
    <location>
        <begin position="733"/>
        <end position="742"/>
    </location>
</feature>
<dbReference type="GO" id="GO:0031145">
    <property type="term" value="P:anaphase-promoting complex-dependent catabolic process"/>
    <property type="evidence" value="ECO:0007669"/>
    <property type="project" value="InterPro"/>
</dbReference>
<evidence type="ECO:0000256" key="5">
    <source>
        <dbReference type="ARBA" id="ARBA00023306"/>
    </source>
</evidence>
<dbReference type="InterPro" id="IPR008979">
    <property type="entry name" value="Galactose-bd-like_sf"/>
</dbReference>
<keyword evidence="9" id="KW-1185">Reference proteome</keyword>
<keyword evidence="5" id="KW-0131">Cell cycle</keyword>
<dbReference type="Pfam" id="PF03256">
    <property type="entry name" value="ANAPC10"/>
    <property type="match status" value="1"/>
</dbReference>
<comment type="caution">
    <text evidence="8">The sequence shown here is derived from an EMBL/GenBank/DDBJ whole genome shotgun (WGS) entry which is preliminary data.</text>
</comment>
<feature type="region of interest" description="Disordered" evidence="6">
    <location>
        <begin position="319"/>
        <end position="364"/>
    </location>
</feature>
<feature type="compositionally biased region" description="Polar residues" evidence="6">
    <location>
        <begin position="241"/>
        <end position="250"/>
    </location>
</feature>